<protein>
    <submittedName>
        <fullName evidence="1">15247_t:CDS:1</fullName>
    </submittedName>
</protein>
<comment type="caution">
    <text evidence="1">The sequence shown here is derived from an EMBL/GenBank/DDBJ whole genome shotgun (WGS) entry which is preliminary data.</text>
</comment>
<proteinExistence type="predicted"/>
<accession>A0ABN7XNN4</accession>
<dbReference type="EMBL" id="CAJVQB010165573">
    <property type="protein sequence ID" value="CAG8856943.1"/>
    <property type="molecule type" value="Genomic_DNA"/>
</dbReference>
<evidence type="ECO:0000313" key="2">
    <source>
        <dbReference type="Proteomes" id="UP000789901"/>
    </source>
</evidence>
<reference evidence="1 2" key="1">
    <citation type="submission" date="2021-06" db="EMBL/GenBank/DDBJ databases">
        <authorList>
            <person name="Kallberg Y."/>
            <person name="Tangrot J."/>
            <person name="Rosling A."/>
        </authorList>
    </citation>
    <scope>NUCLEOTIDE SEQUENCE [LARGE SCALE GENOMIC DNA]</scope>
    <source>
        <strain evidence="1 2">120-4 pot B 10/14</strain>
    </source>
</reference>
<name>A0ABN7XNN4_GIGMA</name>
<feature type="non-terminal residue" evidence="1">
    <location>
        <position position="46"/>
    </location>
</feature>
<feature type="non-terminal residue" evidence="1">
    <location>
        <position position="1"/>
    </location>
</feature>
<gene>
    <name evidence="1" type="ORF">GMARGA_LOCUS45764</name>
</gene>
<organism evidence="1 2">
    <name type="scientific">Gigaspora margarita</name>
    <dbReference type="NCBI Taxonomy" id="4874"/>
    <lineage>
        <taxon>Eukaryota</taxon>
        <taxon>Fungi</taxon>
        <taxon>Fungi incertae sedis</taxon>
        <taxon>Mucoromycota</taxon>
        <taxon>Glomeromycotina</taxon>
        <taxon>Glomeromycetes</taxon>
        <taxon>Diversisporales</taxon>
        <taxon>Gigasporaceae</taxon>
        <taxon>Gigaspora</taxon>
    </lineage>
</organism>
<keyword evidence="2" id="KW-1185">Reference proteome</keyword>
<sequence length="46" mass="5577">KINEWVRFESPLLINSTKSLPIKPTNLSFINSWREYFLNREYCVTE</sequence>
<evidence type="ECO:0000313" key="1">
    <source>
        <dbReference type="EMBL" id="CAG8856943.1"/>
    </source>
</evidence>
<dbReference type="Proteomes" id="UP000789901">
    <property type="component" value="Unassembled WGS sequence"/>
</dbReference>